<evidence type="ECO:0000313" key="5">
    <source>
        <dbReference type="EMBL" id="KAJ8252118.1"/>
    </source>
</evidence>
<dbReference type="EMBL" id="JAFJMO010000017">
    <property type="protein sequence ID" value="KAJ8252118.1"/>
    <property type="molecule type" value="Genomic_DNA"/>
</dbReference>
<dbReference type="PANTHER" id="PTHR47138:SF1">
    <property type="entry name" value="PERILIPIN-1"/>
    <property type="match status" value="1"/>
</dbReference>
<dbReference type="PANTHER" id="PTHR47138">
    <property type="entry name" value="PERILIPIN-1"/>
    <property type="match status" value="1"/>
</dbReference>
<dbReference type="Pfam" id="PF03036">
    <property type="entry name" value="Perilipin"/>
    <property type="match status" value="1"/>
</dbReference>
<evidence type="ECO:0000256" key="4">
    <source>
        <dbReference type="SAM" id="MobiDB-lite"/>
    </source>
</evidence>
<comment type="subcellular location">
    <subcellularLocation>
        <location evidence="1">Lipid droplet</location>
    </subcellularLocation>
</comment>
<dbReference type="InterPro" id="IPR042998">
    <property type="entry name" value="PLIN1"/>
</dbReference>
<feature type="region of interest" description="Disordered" evidence="4">
    <location>
        <begin position="413"/>
        <end position="473"/>
    </location>
</feature>
<evidence type="ECO:0008006" key="7">
    <source>
        <dbReference type="Google" id="ProtNLM"/>
    </source>
</evidence>
<evidence type="ECO:0000313" key="6">
    <source>
        <dbReference type="Proteomes" id="UP001152803"/>
    </source>
</evidence>
<dbReference type="AlphaFoldDB" id="A0A9Q1CXQ0"/>
<keyword evidence="6" id="KW-1185">Reference proteome</keyword>
<evidence type="ECO:0000256" key="3">
    <source>
        <dbReference type="ARBA" id="ARBA00022677"/>
    </source>
</evidence>
<dbReference type="SUPFAM" id="SSF109775">
    <property type="entry name" value="Mannose-6-phosphate receptor binding protein 1 (Tip47), C-terminal domain"/>
    <property type="match status" value="1"/>
</dbReference>
<evidence type="ECO:0000256" key="2">
    <source>
        <dbReference type="ARBA" id="ARBA00006311"/>
    </source>
</evidence>
<feature type="compositionally biased region" description="Basic and acidic residues" evidence="4">
    <location>
        <begin position="1"/>
        <end position="10"/>
    </location>
</feature>
<protein>
    <recommendedName>
        <fullName evidence="7">Perilipin</fullName>
    </recommendedName>
</protein>
<name>A0A9Q1CXQ0_CONCO</name>
<dbReference type="OrthoDB" id="376826at2759"/>
<keyword evidence="3" id="KW-0551">Lipid droplet</keyword>
<comment type="caution">
    <text evidence="5">The sequence shown here is derived from an EMBL/GenBank/DDBJ whole genome shotgun (WGS) entry which is preliminary data.</text>
</comment>
<dbReference type="GO" id="GO:0006629">
    <property type="term" value="P:lipid metabolic process"/>
    <property type="evidence" value="ECO:0007669"/>
    <property type="project" value="InterPro"/>
</dbReference>
<comment type="similarity">
    <text evidence="2">Belongs to the perilipin family.</text>
</comment>
<feature type="region of interest" description="Disordered" evidence="4">
    <location>
        <begin position="1"/>
        <end position="32"/>
    </location>
</feature>
<accession>A0A9Q1CXQ0</accession>
<reference evidence="5" key="1">
    <citation type="journal article" date="2023" name="Science">
        <title>Genome structures resolve the early diversification of teleost fishes.</title>
        <authorList>
            <person name="Parey E."/>
            <person name="Louis A."/>
            <person name="Montfort J."/>
            <person name="Bouchez O."/>
            <person name="Roques C."/>
            <person name="Iampietro C."/>
            <person name="Lluch J."/>
            <person name="Castinel A."/>
            <person name="Donnadieu C."/>
            <person name="Desvignes T."/>
            <person name="Floi Bucao C."/>
            <person name="Jouanno E."/>
            <person name="Wen M."/>
            <person name="Mejri S."/>
            <person name="Dirks R."/>
            <person name="Jansen H."/>
            <person name="Henkel C."/>
            <person name="Chen W.J."/>
            <person name="Zahm M."/>
            <person name="Cabau C."/>
            <person name="Klopp C."/>
            <person name="Thompson A.W."/>
            <person name="Robinson-Rechavi M."/>
            <person name="Braasch I."/>
            <person name="Lecointre G."/>
            <person name="Bobe J."/>
            <person name="Postlethwait J.H."/>
            <person name="Berthelot C."/>
            <person name="Roest Crollius H."/>
            <person name="Guiguen Y."/>
        </authorList>
    </citation>
    <scope>NUCLEOTIDE SEQUENCE</scope>
    <source>
        <strain evidence="5">Concon-B</strain>
    </source>
</reference>
<dbReference type="Proteomes" id="UP001152803">
    <property type="component" value="Unassembled WGS sequence"/>
</dbReference>
<organism evidence="5 6">
    <name type="scientific">Conger conger</name>
    <name type="common">Conger eel</name>
    <name type="synonym">Muraena conger</name>
    <dbReference type="NCBI Taxonomy" id="82655"/>
    <lineage>
        <taxon>Eukaryota</taxon>
        <taxon>Metazoa</taxon>
        <taxon>Chordata</taxon>
        <taxon>Craniata</taxon>
        <taxon>Vertebrata</taxon>
        <taxon>Euteleostomi</taxon>
        <taxon>Actinopterygii</taxon>
        <taxon>Neopterygii</taxon>
        <taxon>Teleostei</taxon>
        <taxon>Anguilliformes</taxon>
        <taxon>Congridae</taxon>
        <taxon>Conger</taxon>
    </lineage>
</organism>
<dbReference type="GO" id="GO:0005811">
    <property type="term" value="C:lipid droplet"/>
    <property type="evidence" value="ECO:0007669"/>
    <property type="project" value="UniProtKB-SubCell"/>
</dbReference>
<sequence>MYGSDSRVETEGQVEQAEVERSETEHAPSAAPLLQEFTVHVTTMAPEKTTHPRIKDRRLPDSVFVRLLNLPVVSSTCEMMERTYTNTKRTHPLLCSVFEVYEKGARTAGSLVVWSVKPAVHRLEPQIEAVNSLACSGLDRLEEKIPALQYSPEKLASGIAEAVTSAVQSARQGVSSTSGVALSLAAGGYQRSRSRVSDGVSYVMSSGPVRLATEGADVALSLTEHLVNYVLPASDEEIEADAPWEDTAGESPASQPGYRRLGALVSAVCHRAYSQTATQLHHARSQGRELVMSVPGVAPLTGVATRNLEMAGGVVLGLRSTVGGLLVGRDQQTNKEARKKKEGELLKSGRLQGLLGGLGRQLQSAYVSVVSAVKNAPTTTLGLARGGTGALLETLSSARQHVLETTTRYGLLPGLSPEGGVNGACTTIKEEEEEEEENKAPRPSETSQRGQKPEPLANPRFFSEPSHGRESAA</sequence>
<evidence type="ECO:0000256" key="1">
    <source>
        <dbReference type="ARBA" id="ARBA00004502"/>
    </source>
</evidence>
<gene>
    <name evidence="5" type="ORF">COCON_G00214300</name>
</gene>
<proteinExistence type="inferred from homology"/>
<dbReference type="InterPro" id="IPR004279">
    <property type="entry name" value="Perilipin"/>
</dbReference>